<organism evidence="2 3">
    <name type="scientific">Neocucurbitaria cava</name>
    <dbReference type="NCBI Taxonomy" id="798079"/>
    <lineage>
        <taxon>Eukaryota</taxon>
        <taxon>Fungi</taxon>
        <taxon>Dikarya</taxon>
        <taxon>Ascomycota</taxon>
        <taxon>Pezizomycotina</taxon>
        <taxon>Dothideomycetes</taxon>
        <taxon>Pleosporomycetidae</taxon>
        <taxon>Pleosporales</taxon>
        <taxon>Pleosporineae</taxon>
        <taxon>Cucurbitariaceae</taxon>
        <taxon>Neocucurbitaria</taxon>
    </lineage>
</organism>
<dbReference type="Proteomes" id="UP001140560">
    <property type="component" value="Unassembled WGS sequence"/>
</dbReference>
<dbReference type="AlphaFoldDB" id="A0A9W9CMR4"/>
<dbReference type="Pfam" id="PF06985">
    <property type="entry name" value="HET"/>
    <property type="match status" value="1"/>
</dbReference>
<keyword evidence="3" id="KW-1185">Reference proteome</keyword>
<dbReference type="InterPro" id="IPR010730">
    <property type="entry name" value="HET"/>
</dbReference>
<proteinExistence type="predicted"/>
<evidence type="ECO:0000259" key="1">
    <source>
        <dbReference type="Pfam" id="PF06985"/>
    </source>
</evidence>
<dbReference type="InterPro" id="IPR052895">
    <property type="entry name" value="HetReg/Transcr_Mod"/>
</dbReference>
<feature type="domain" description="Heterokaryon incompatibility" evidence="1">
    <location>
        <begin position="4"/>
        <end position="83"/>
    </location>
</feature>
<dbReference type="OrthoDB" id="2157530at2759"/>
<evidence type="ECO:0000313" key="3">
    <source>
        <dbReference type="Proteomes" id="UP001140560"/>
    </source>
</evidence>
<protein>
    <recommendedName>
        <fullName evidence="1">Heterokaryon incompatibility domain-containing protein</fullName>
    </recommendedName>
</protein>
<gene>
    <name evidence="2" type="ORF">N0V83_003855</name>
</gene>
<sequence length="259" mass="29861">MAADAILVNKQPLRTTVLLREALLSLRDGLEEPLTLWVDAICINQSDPEERRDQVIQMRRIYACAQQTRIQLDDDEEQGEINWSRLEDAIEMIQLARDFLESYPLDWVSQKEGGPLFHIGDTDAILDENQIKHLYMIYAVLPTTLIALRRQTRDNKPASLLSILRKAWYHEATDPRDKVYALLGLVAEDERSRYPVGYSVSTEKAYSLTTKIMLKHECTMEVLCLAGIDQRSTVDLPSWCPDWRTLEQAVDNKKSLNRE</sequence>
<accession>A0A9W9CMR4</accession>
<name>A0A9W9CMR4_9PLEO</name>
<dbReference type="EMBL" id="JAPEUY010000006">
    <property type="protein sequence ID" value="KAJ4372082.1"/>
    <property type="molecule type" value="Genomic_DNA"/>
</dbReference>
<comment type="caution">
    <text evidence="2">The sequence shown here is derived from an EMBL/GenBank/DDBJ whole genome shotgun (WGS) entry which is preliminary data.</text>
</comment>
<dbReference type="PANTHER" id="PTHR24148:SF73">
    <property type="entry name" value="HET DOMAIN PROTEIN (AFU_ORTHOLOGUE AFUA_8G01020)"/>
    <property type="match status" value="1"/>
</dbReference>
<reference evidence="2" key="1">
    <citation type="submission" date="2022-10" db="EMBL/GenBank/DDBJ databases">
        <title>Tapping the CABI collections for fungal endophytes: first genome assemblies for Collariella, Neodidymelliopsis, Ascochyta clinopodiicola, Didymella pomorum, Didymosphaeria variabile, Neocosmospora piperis and Neocucurbitaria cava.</title>
        <authorList>
            <person name="Hill R."/>
        </authorList>
    </citation>
    <scope>NUCLEOTIDE SEQUENCE</scope>
    <source>
        <strain evidence="2">IMI 356814</strain>
    </source>
</reference>
<evidence type="ECO:0000313" key="2">
    <source>
        <dbReference type="EMBL" id="KAJ4372082.1"/>
    </source>
</evidence>
<dbReference type="PANTHER" id="PTHR24148">
    <property type="entry name" value="ANKYRIN REPEAT DOMAIN-CONTAINING PROTEIN 39 HOMOLOG-RELATED"/>
    <property type="match status" value="1"/>
</dbReference>